<dbReference type="GO" id="GO:0000224">
    <property type="term" value="F:peptide-N4-(N-acetyl-beta-glucosaminyl)asparagine amidase activity"/>
    <property type="evidence" value="ECO:0007669"/>
    <property type="project" value="TreeGrafter"/>
</dbReference>
<dbReference type="GO" id="GO:0005634">
    <property type="term" value="C:nucleus"/>
    <property type="evidence" value="ECO:0007669"/>
    <property type="project" value="TreeGrafter"/>
</dbReference>
<evidence type="ECO:0000313" key="6">
    <source>
        <dbReference type="EMBL" id="SYW81403.1"/>
    </source>
</evidence>
<reference evidence="5" key="2">
    <citation type="submission" date="2016-04" db="EMBL/GenBank/DDBJ databases">
        <authorList>
            <person name="Evans L.H."/>
            <person name="Alamgir A."/>
            <person name="Owens N."/>
            <person name="Weber N.D."/>
            <person name="Virtaneva K."/>
            <person name="Barbian K."/>
            <person name="Babar A."/>
            <person name="Rosenke K."/>
        </authorList>
    </citation>
    <scope>NUCLEOTIDE SEQUENCE</scope>
    <source>
        <strain evidence="5">UB2112</strain>
    </source>
</reference>
<dbReference type="OrthoDB" id="449263at2759"/>
<dbReference type="Gene3D" id="3.30.2080.10">
    <property type="entry name" value="GH92 mannosidase domain"/>
    <property type="match status" value="1"/>
</dbReference>
<reference evidence="7" key="1">
    <citation type="submission" date="2016-04" db="EMBL/GenBank/DDBJ databases">
        <authorList>
            <person name="Guldener U."/>
            <person name="Guldener U."/>
        </authorList>
    </citation>
    <scope>NUCLEOTIDE SEQUENCE [LARGE SCALE GENOMIC DNA]</scope>
    <source>
        <strain evidence="7">UB2112</strain>
    </source>
</reference>
<dbReference type="InterPro" id="IPR012939">
    <property type="entry name" value="Glyco_hydro_92"/>
</dbReference>
<evidence type="ECO:0000259" key="3">
    <source>
        <dbReference type="Pfam" id="PF07971"/>
    </source>
</evidence>
<dbReference type="Proteomes" id="UP000658997">
    <property type="component" value="Unassembled WGS sequence"/>
</dbReference>
<proteinExistence type="predicted"/>
<dbReference type="SUPFAM" id="SSF48208">
    <property type="entry name" value="Six-hairpin glycosidases"/>
    <property type="match status" value="1"/>
</dbReference>
<evidence type="ECO:0000256" key="1">
    <source>
        <dbReference type="SAM" id="MobiDB-lite"/>
    </source>
</evidence>
<keyword evidence="2" id="KW-0732">Signal</keyword>
<dbReference type="Pfam" id="PF17678">
    <property type="entry name" value="Glyco_hydro_92N"/>
    <property type="match status" value="1"/>
</dbReference>
<dbReference type="EMBL" id="LT558137">
    <property type="protein sequence ID" value="SAM86177.1"/>
    <property type="molecule type" value="Genomic_DNA"/>
</dbReference>
<dbReference type="PANTHER" id="PTHR12143:SF42">
    <property type="entry name" value="PUTATIVE SUBFAMILY (AFU_ORTHOLOGUE AFUA_6G13760)-RELATED"/>
    <property type="match status" value="1"/>
</dbReference>
<reference evidence="6" key="3">
    <citation type="submission" date="2018-08" db="EMBL/GenBank/DDBJ databases">
        <authorList>
            <person name="Guldener U."/>
        </authorList>
    </citation>
    <scope>NUCLEOTIDE SEQUENCE</scope>
    <source>
        <strain evidence="6">UB2</strain>
    </source>
</reference>
<feature type="domain" description="Glycosyl hydrolase family 92" evidence="3">
    <location>
        <begin position="328"/>
        <end position="812"/>
    </location>
</feature>
<dbReference type="InterPro" id="IPR008928">
    <property type="entry name" value="6-hairpin_glycosidase_sf"/>
</dbReference>
<feature type="chain" id="PRO_5038296028" evidence="2">
    <location>
        <begin position="23"/>
        <end position="844"/>
    </location>
</feature>
<feature type="region of interest" description="Disordered" evidence="1">
    <location>
        <begin position="175"/>
        <end position="195"/>
    </location>
</feature>
<dbReference type="Gene3D" id="2.70.98.10">
    <property type="match status" value="1"/>
</dbReference>
<dbReference type="GO" id="GO:0005829">
    <property type="term" value="C:cytosol"/>
    <property type="evidence" value="ECO:0007669"/>
    <property type="project" value="TreeGrafter"/>
</dbReference>
<organism evidence="5 7">
    <name type="scientific">Ustilago bromivora</name>
    <dbReference type="NCBI Taxonomy" id="307758"/>
    <lineage>
        <taxon>Eukaryota</taxon>
        <taxon>Fungi</taxon>
        <taxon>Dikarya</taxon>
        <taxon>Basidiomycota</taxon>
        <taxon>Ustilaginomycotina</taxon>
        <taxon>Ustilaginomycetes</taxon>
        <taxon>Ustilaginales</taxon>
        <taxon>Ustilaginaceae</taxon>
        <taxon>Ustilago</taxon>
    </lineage>
</organism>
<feature type="region of interest" description="Disordered" evidence="1">
    <location>
        <begin position="817"/>
        <end position="844"/>
    </location>
</feature>
<dbReference type="InterPro" id="IPR041371">
    <property type="entry name" value="GH92_N"/>
</dbReference>
<gene>
    <name evidence="6" type="ORF">UBRO2_04273</name>
    <name evidence="5" type="ORF">UBRO_08590</name>
</gene>
<keyword evidence="8" id="KW-1185">Reference proteome</keyword>
<accession>A0A1K0HFR6</accession>
<dbReference type="Pfam" id="PF07971">
    <property type="entry name" value="Glyco_hydro_92"/>
    <property type="match status" value="1"/>
</dbReference>
<dbReference type="AlphaFoldDB" id="A0A1K0HFR6"/>
<dbReference type="GO" id="GO:0030246">
    <property type="term" value="F:carbohydrate binding"/>
    <property type="evidence" value="ECO:0007669"/>
    <property type="project" value="InterPro"/>
</dbReference>
<feature type="domain" description="Glycosyl hydrolase family 92 N-terminal" evidence="4">
    <location>
        <begin position="33"/>
        <end position="302"/>
    </location>
</feature>
<dbReference type="Proteomes" id="UP000179920">
    <property type="component" value="Chromosome XXI"/>
</dbReference>
<dbReference type="GO" id="GO:0006516">
    <property type="term" value="P:glycoprotein catabolic process"/>
    <property type="evidence" value="ECO:0007669"/>
    <property type="project" value="TreeGrafter"/>
</dbReference>
<evidence type="ECO:0000259" key="4">
    <source>
        <dbReference type="Pfam" id="PF17678"/>
    </source>
</evidence>
<dbReference type="EMBL" id="ULHB01000095">
    <property type="protein sequence ID" value="SYW81403.1"/>
    <property type="molecule type" value="Genomic_DNA"/>
</dbReference>
<name>A0A1K0HFR6_9BASI</name>
<evidence type="ECO:0000313" key="7">
    <source>
        <dbReference type="Proteomes" id="UP000179920"/>
    </source>
</evidence>
<dbReference type="GO" id="GO:0005975">
    <property type="term" value="P:carbohydrate metabolic process"/>
    <property type="evidence" value="ECO:0007669"/>
    <property type="project" value="InterPro"/>
</dbReference>
<dbReference type="InterPro" id="IPR050883">
    <property type="entry name" value="PNGase"/>
</dbReference>
<dbReference type="PANTHER" id="PTHR12143">
    <property type="entry name" value="PEPTIDE N-GLYCANASE PNGASE -RELATED"/>
    <property type="match status" value="1"/>
</dbReference>
<dbReference type="Gene3D" id="1.20.1610.10">
    <property type="entry name" value="alpha-1,2-mannosidases domains"/>
    <property type="match status" value="1"/>
</dbReference>
<protein>
    <submittedName>
        <fullName evidence="5">Related to alpha-1,2-mannosidase</fullName>
    </submittedName>
</protein>
<evidence type="ECO:0000313" key="8">
    <source>
        <dbReference type="Proteomes" id="UP000658997"/>
    </source>
</evidence>
<evidence type="ECO:0000313" key="5">
    <source>
        <dbReference type="EMBL" id="SAM86177.1"/>
    </source>
</evidence>
<sequence length="844" mass="92005">MHLTRLVPYALSFSALLAVSDAAKAHTRDPASYVDTLIGTLNGGNVFSGPSTPFGSIKPGFDSDASNNQAGFVPDGKSPIFGISALHDDGTGGRPSLGMSSLLPQYCQLDTEEESSGCKWTRDARRTHVTLDSVRTSPGELHASLATGIDVNVAATDHAAIYNFEFSRAIKRGPWPEARSSKRRGSQVGEENRKRANNMNPVLVFDYTNDLQMSGRAPPNSFRISSLTLPAMPNSAATKVTRIQTSATFSPSFGIGTFKVYTCLDVPLVRSFGIFQDSKSTPDATKLIDIDGEAGAILTLDQDKLSSPPYNGNLPVRMAISWVSTEAACKFAASEIPAFPSPTALSTTASSTHQRWNNLLGDSLTTSHDGVTNDDLILFYSSLYRSFLSPNNVTGDNPRFETSKPSYDSLYCIWDSARTIHPLWSLLAPAAQAEVVEAIVEIQRQEGWLPDCRMSTNQGFTQGGSNAEMLLSDSYVKGILRSDTAFWKDALQAMLKDATVEPPSWGLVGRGGIAARAKLGYVPRGDSGSPAANGATPGRTASRTIEYAYNDFSIALVSAGLHNRRLYDKYVRLSRDTFNLWNSSITSDGFTGFLQAREEDGTWSYQDPRRCSPALEPFGCFLDRGEGHDFYEASSWQYSFFAPHDMATVVKLMGGHRRFIQRYDHMWKKEYADIGDEPGFLAAFSANYAVAGYSHTVDTVLGLISSKFDTTKNGLPGNDDVGAMGSLVVWCHFGFYPVAGTAVYLFSTPLLAGYEIKNAVTGKSFRLKTIGFDRGRKNKYIVKAKLNGKKYTKNWLCHKVFTDGAELELTLADKPNQEFGGKEEDLPPSLSTGGFEYNSPDLGC</sequence>
<feature type="signal peptide" evidence="2">
    <location>
        <begin position="1"/>
        <end position="22"/>
    </location>
</feature>
<evidence type="ECO:0000256" key="2">
    <source>
        <dbReference type="SAM" id="SignalP"/>
    </source>
</evidence>
<dbReference type="Gene3D" id="1.20.1050.60">
    <property type="entry name" value="alpha-1,2-mannosidase"/>
    <property type="match status" value="1"/>
</dbReference>
<dbReference type="InterPro" id="IPR014718">
    <property type="entry name" value="GH-type_carb-bd"/>
</dbReference>